<dbReference type="PANTHER" id="PTHR38448">
    <property type="entry name" value="REGULATORY PROTEIN YLBF-RELATED"/>
    <property type="match status" value="1"/>
</dbReference>
<evidence type="ECO:0000256" key="1">
    <source>
        <dbReference type="SAM" id="MobiDB-lite"/>
    </source>
</evidence>
<dbReference type="InterPro" id="IPR023378">
    <property type="entry name" value="YheA/YmcA-like_dom_sf"/>
</dbReference>
<dbReference type="Gene3D" id="1.20.1500.10">
    <property type="entry name" value="YheA/YmcA-like"/>
    <property type="match status" value="1"/>
</dbReference>
<dbReference type="Proteomes" id="UP001206548">
    <property type="component" value="Unassembled WGS sequence"/>
</dbReference>
<sequence length="150" mass="16850">MLIVDNQLLELDDAIEELVLAIVQTDEAKAYQNTKAAFDTDDVLQDMLADFSAKKEDYENLAAYGTVLPEVMDKKKELYKLKRKLDLYPTVIAFRQSEVALQELLATVAKALAQAVSSKIFVDTGLPLAPHKAPHRKKGRTIRESDEDEQ</sequence>
<organism evidence="2 3">
    <name type="scientific">Streptococcus sciuri</name>
    <dbReference type="NCBI Taxonomy" id="2973939"/>
    <lineage>
        <taxon>Bacteria</taxon>
        <taxon>Bacillati</taxon>
        <taxon>Bacillota</taxon>
        <taxon>Bacilli</taxon>
        <taxon>Lactobacillales</taxon>
        <taxon>Streptococcaceae</taxon>
        <taxon>Streptococcus</taxon>
    </lineage>
</organism>
<feature type="region of interest" description="Disordered" evidence="1">
    <location>
        <begin position="131"/>
        <end position="150"/>
    </location>
</feature>
<accession>A0ABT2F8E2</accession>
<proteinExistence type="predicted"/>
<dbReference type="RefSeq" id="WP_259139136.1">
    <property type="nucleotide sequence ID" value="NZ_JANUXX010000008.1"/>
</dbReference>
<dbReference type="InterPro" id="IPR010368">
    <property type="entry name" value="Com_YlbF"/>
</dbReference>
<keyword evidence="3" id="KW-1185">Reference proteome</keyword>
<comment type="caution">
    <text evidence="2">The sequence shown here is derived from an EMBL/GenBank/DDBJ whole genome shotgun (WGS) entry which is preliminary data.</text>
</comment>
<gene>
    <name evidence="2" type="ORF">NXS10_07240</name>
</gene>
<protein>
    <submittedName>
        <fullName evidence="2">YlbF family regulator</fullName>
    </submittedName>
</protein>
<evidence type="ECO:0000313" key="3">
    <source>
        <dbReference type="Proteomes" id="UP001206548"/>
    </source>
</evidence>
<name>A0ABT2F8E2_9STRE</name>
<evidence type="ECO:0000313" key="2">
    <source>
        <dbReference type="EMBL" id="MCS4488748.1"/>
    </source>
</evidence>
<dbReference type="Pfam" id="PF06133">
    <property type="entry name" value="Com_YlbF"/>
    <property type="match status" value="1"/>
</dbReference>
<reference evidence="2 3" key="1">
    <citation type="journal article" date="2023" name="Int. J. Syst. Evol. Microbiol.">
        <title>Streptococcus sciuri sp. nov., Staphylococcus marylandisciuri sp. nov. and Staphylococcus americanisciuri sp. nov., isolated from faeces of eastern grey squirrel (Sciurus carolinensis).</title>
        <authorList>
            <person name="Volokhov D.V."/>
            <person name="Zagorodnyaya T.A."/>
            <person name="Furtak V.A."/>
            <person name="Nattanmai G."/>
            <person name="Randall L."/>
            <person name="Jose S."/>
            <person name="Gao Y."/>
            <person name="Eisenberg T."/>
            <person name="Delmonte P."/>
            <person name="Blom J."/>
            <person name="Mitchell K.K."/>
        </authorList>
    </citation>
    <scope>NUCLEOTIDE SEQUENCE [LARGE SCALE GENOMIC DNA]</scope>
    <source>
        <strain evidence="2 3">SQ9-PEA</strain>
    </source>
</reference>
<dbReference type="SUPFAM" id="SSF158622">
    <property type="entry name" value="YheA/YmcA-like"/>
    <property type="match status" value="1"/>
</dbReference>
<dbReference type="PANTHER" id="PTHR38448:SF2">
    <property type="entry name" value="REGULATORY PROTEIN YLBF"/>
    <property type="match status" value="1"/>
</dbReference>
<dbReference type="EMBL" id="JANUXX010000008">
    <property type="protein sequence ID" value="MCS4488748.1"/>
    <property type="molecule type" value="Genomic_DNA"/>
</dbReference>
<dbReference type="InterPro" id="IPR052767">
    <property type="entry name" value="Bact_com_dev_regulator"/>
</dbReference>